<organism evidence="2 3">
    <name type="scientific">Hondaea fermentalgiana</name>
    <dbReference type="NCBI Taxonomy" id="2315210"/>
    <lineage>
        <taxon>Eukaryota</taxon>
        <taxon>Sar</taxon>
        <taxon>Stramenopiles</taxon>
        <taxon>Bigyra</taxon>
        <taxon>Labyrinthulomycetes</taxon>
        <taxon>Thraustochytrida</taxon>
        <taxon>Thraustochytriidae</taxon>
        <taxon>Hondaea</taxon>
    </lineage>
</organism>
<keyword evidence="1" id="KW-0472">Membrane</keyword>
<protein>
    <submittedName>
        <fullName evidence="2">Uncharacterized protein</fullName>
    </submittedName>
</protein>
<reference evidence="2 3" key="1">
    <citation type="submission" date="2017-12" db="EMBL/GenBank/DDBJ databases">
        <title>Sequencing, de novo assembly and annotation of complete genome of a new Thraustochytrid species, strain FCC1311.</title>
        <authorList>
            <person name="Sedici K."/>
            <person name="Godart F."/>
            <person name="Aiese Cigliano R."/>
            <person name="Sanseverino W."/>
            <person name="Barakat M."/>
            <person name="Ortet P."/>
            <person name="Marechal E."/>
            <person name="Cagnac O."/>
            <person name="Amato A."/>
        </authorList>
    </citation>
    <scope>NUCLEOTIDE SEQUENCE [LARGE SCALE GENOMIC DNA]</scope>
</reference>
<feature type="transmembrane region" description="Helical" evidence="1">
    <location>
        <begin position="469"/>
        <end position="491"/>
    </location>
</feature>
<evidence type="ECO:0000256" key="1">
    <source>
        <dbReference type="SAM" id="Phobius"/>
    </source>
</evidence>
<comment type="caution">
    <text evidence="2">The sequence shown here is derived from an EMBL/GenBank/DDBJ whole genome shotgun (WGS) entry which is preliminary data.</text>
</comment>
<dbReference type="PANTHER" id="PTHR36220:SF1">
    <property type="entry name" value="GAMMA TUBULIN COMPLEX COMPONENT C-TERMINAL DOMAIN-CONTAINING PROTEIN"/>
    <property type="match status" value="1"/>
</dbReference>
<dbReference type="PANTHER" id="PTHR36220">
    <property type="entry name" value="UNNAMED PRODUCT"/>
    <property type="match status" value="1"/>
</dbReference>
<keyword evidence="1" id="KW-1133">Transmembrane helix</keyword>
<keyword evidence="3" id="KW-1185">Reference proteome</keyword>
<dbReference type="AlphaFoldDB" id="A0A2R5FYK0"/>
<dbReference type="EMBL" id="BEYU01000001">
    <property type="protein sequence ID" value="GBG23836.1"/>
    <property type="molecule type" value="Genomic_DNA"/>
</dbReference>
<dbReference type="InParanoid" id="A0A2R5FYK0"/>
<gene>
    <name evidence="2" type="ORF">FCC1311_000562</name>
</gene>
<dbReference type="SUPFAM" id="SSF75011">
    <property type="entry name" value="3-carboxy-cis,cis-mucoante lactonizing enzyme"/>
    <property type="match status" value="1"/>
</dbReference>
<evidence type="ECO:0000313" key="3">
    <source>
        <dbReference type="Proteomes" id="UP000241890"/>
    </source>
</evidence>
<dbReference type="Proteomes" id="UP000241890">
    <property type="component" value="Unassembled WGS sequence"/>
</dbReference>
<sequence>MVAWLPSAVDGVREGLYGGETYALSTSHGIVVALSAGNPNVLQLDGKNDQGLSEWSLVDVVDNDMESVDVDFVFAIDRDNFIATDGAVINRYTFNDATASFILESTSTWLDGVCELPVNMHLQEAAVALVCIDGNQTAATRQLLITNGEQDEDAILASKSSSTTIKAEPLWSVANADSTTIGVQTIASSESETFGSALALSTDANMLVIGDSLTDEPTTDDMLLSAYGDLLIFERNDTDSYWVQTASIQAPDDSRCLRTIYQTSSLNNETTSSSFQVQNTCALFGHAVAISPDKKTLAVASRGLRRISGYISIDGEEVLLGQNMTTEARSGAVHIYIRESLQADWMHNRSLFDDVSGLFRHEFNFAESLAFDGNMLVVSAPVLDPSATSNDDSDDVIPSLRVFDASQTWAETSRIKSPLAEASRLGDSMGSAIAITPNGDIVASSSLAEVGVIFEPEDSTDNTLAITDYLIFIGLGVFVLATATIAALITISKRRRDRRRAQDQSVTPRVFIDTSG</sequence>
<keyword evidence="1" id="KW-0812">Transmembrane</keyword>
<evidence type="ECO:0000313" key="2">
    <source>
        <dbReference type="EMBL" id="GBG23836.1"/>
    </source>
</evidence>
<proteinExistence type="predicted"/>
<accession>A0A2R5FYK0</accession>
<name>A0A2R5FYK0_9STRA</name>